<evidence type="ECO:0000256" key="2">
    <source>
        <dbReference type="ARBA" id="ARBA00022705"/>
    </source>
</evidence>
<name>A0ABQ5R5V0_9ACTN</name>
<evidence type="ECO:0000313" key="11">
    <source>
        <dbReference type="EMBL" id="GLI01943.1"/>
    </source>
</evidence>
<keyword evidence="4 8" id="KW-0547">Nucleotide-binding</keyword>
<dbReference type="Gene3D" id="3.40.50.300">
    <property type="entry name" value="P-loop containing nucleotide triphosphate hydrolases"/>
    <property type="match status" value="1"/>
</dbReference>
<dbReference type="Pfam" id="PF17764">
    <property type="entry name" value="PriA_3primeBD"/>
    <property type="match status" value="1"/>
</dbReference>
<evidence type="ECO:0000259" key="10">
    <source>
        <dbReference type="Pfam" id="PF17764"/>
    </source>
</evidence>
<dbReference type="EMBL" id="BSDI01000052">
    <property type="protein sequence ID" value="GLI01943.1"/>
    <property type="molecule type" value="Genomic_DNA"/>
</dbReference>
<dbReference type="PANTHER" id="PTHR30580">
    <property type="entry name" value="PRIMOSOMAL PROTEIN N"/>
    <property type="match status" value="1"/>
</dbReference>
<evidence type="ECO:0000256" key="9">
    <source>
        <dbReference type="SAM" id="MobiDB-lite"/>
    </source>
</evidence>
<evidence type="ECO:0000256" key="5">
    <source>
        <dbReference type="ARBA" id="ARBA00022833"/>
    </source>
</evidence>
<dbReference type="HAMAP" id="MF_00983">
    <property type="entry name" value="PriA"/>
    <property type="match status" value="1"/>
</dbReference>
<evidence type="ECO:0000256" key="8">
    <source>
        <dbReference type="HAMAP-Rule" id="MF_00983"/>
    </source>
</evidence>
<dbReference type="InterPro" id="IPR042115">
    <property type="entry name" value="PriA_3primeBD_sf"/>
</dbReference>
<evidence type="ECO:0000256" key="7">
    <source>
        <dbReference type="ARBA" id="ARBA00023125"/>
    </source>
</evidence>
<feature type="domain" description="Primosomal protein N' 3' DNA-binding" evidence="10">
    <location>
        <begin position="16"/>
        <end position="115"/>
    </location>
</feature>
<keyword evidence="3 8" id="KW-0479">Metal-binding</keyword>
<feature type="region of interest" description="Disordered" evidence="9">
    <location>
        <begin position="130"/>
        <end position="251"/>
    </location>
</feature>
<evidence type="ECO:0000256" key="1">
    <source>
        <dbReference type="ARBA" id="ARBA00022515"/>
    </source>
</evidence>
<feature type="binding site" evidence="8">
    <location>
        <position position="541"/>
    </location>
    <ligand>
        <name>Zn(2+)</name>
        <dbReference type="ChEBI" id="CHEBI:29105"/>
        <label>1</label>
    </ligand>
</feature>
<sequence>MAARTREPCEHLPVARVCVDVPLAHLDRPFDYLVPADMAETAQPGTRVRVRFARQLVDGWILERVEASDHGGKLAYIERLVSAEVVLTSEVARLARAVADRYAGNLADVLRLAIPPRHARVEGEESAALAVRPAGAAPEATTPALAAPTTPDEPPESAASESAASESAAPGSAASESAMPESAAPGSAVPDDAVPEGPVPGSGAESAVPESAVPESAVRGSAAPEIAVPGSAVPGDAVPEGGAAEGAGPRFSSAGWEAYRAGGYLRALADGAAPRAVWSAMPSEDWAARIAEAIGATVSGGRGAVAVVADARDLERLDAALTATLGPGKHVALSAALGPAKRYRAFLAASRGRVPVVVGTRAAMFAPVADLGLVAIWDDGDDLHSEPRSPYPHAREVLLTRAQLAGAGALVAGYTRTGEAQLLVETGWAKEIVPPRETLRTRAPQVVPAGDDAQLARDPAAATARLPSVAWEAARHALKDDAPVLVQVPRRGYLPSVACADCRTPARCAHCSGPLALRSSHAPPACHWCGRVAAAYSCPSCGGRRLRAAVIGARRTAEELGRAFPGVPVRTSGREEVLSTVPGGAAVVVATPGAEPLAEGGFGAVLLLDPWALLTRADLRATEEALRRWMNAAALARPGGRVVVATDGALPVVQALLRWDAAWHAARELAERRELGFPPAARMASLTGPPEAVADLLAAARLPEGAELLGPVPVDDGERMLVRVRRGRAAALAQALHEAAGVRTARKAAQPVRIQVDPHDLF</sequence>
<feature type="binding site" evidence="8">
    <location>
        <position position="499"/>
    </location>
    <ligand>
        <name>Zn(2+)</name>
        <dbReference type="ChEBI" id="CHEBI:29105"/>
        <label>1</label>
    </ligand>
</feature>
<feature type="compositionally biased region" description="Low complexity" evidence="9">
    <location>
        <begin position="232"/>
        <end position="249"/>
    </location>
</feature>
<feature type="binding site" evidence="8">
    <location>
        <position position="508"/>
    </location>
    <ligand>
        <name>Zn(2+)</name>
        <dbReference type="ChEBI" id="CHEBI:29105"/>
        <label>2</label>
    </ligand>
</feature>
<feature type="binding site" evidence="8">
    <location>
        <position position="529"/>
    </location>
    <ligand>
        <name>Zn(2+)</name>
        <dbReference type="ChEBI" id="CHEBI:29105"/>
        <label>2</label>
    </ligand>
</feature>
<keyword evidence="12" id="KW-1185">Reference proteome</keyword>
<feature type="binding site" evidence="8">
    <location>
        <position position="538"/>
    </location>
    <ligand>
        <name>Zn(2+)</name>
        <dbReference type="ChEBI" id="CHEBI:29105"/>
        <label>1</label>
    </ligand>
</feature>
<comment type="subunit">
    <text evidence="8">Component of the replication restart primosome.</text>
</comment>
<feature type="binding site" evidence="8">
    <location>
        <position position="502"/>
    </location>
    <ligand>
        <name>Zn(2+)</name>
        <dbReference type="ChEBI" id="CHEBI:29105"/>
        <label>1</label>
    </ligand>
</feature>
<comment type="function">
    <text evidence="8">Initiates the restart of stalled replication forks, which reloads the replicative helicase on sites other than the origin of replication. Recognizes and binds to abandoned replication forks and remodels them to uncover a helicase loading site. Promotes assembly of the primosome at these replication forks.</text>
</comment>
<feature type="binding site" evidence="8">
    <location>
        <position position="511"/>
    </location>
    <ligand>
        <name>Zn(2+)</name>
        <dbReference type="ChEBI" id="CHEBI:29105"/>
        <label>2</label>
    </ligand>
</feature>
<evidence type="ECO:0000313" key="12">
    <source>
        <dbReference type="Proteomes" id="UP001144280"/>
    </source>
</evidence>
<evidence type="ECO:0000256" key="6">
    <source>
        <dbReference type="ARBA" id="ARBA00022840"/>
    </source>
</evidence>
<dbReference type="PANTHER" id="PTHR30580:SF0">
    <property type="entry name" value="PRIMOSOMAL PROTEIN N"/>
    <property type="match status" value="1"/>
</dbReference>
<comment type="cofactor">
    <cofactor evidence="8">
        <name>Zn(2+)</name>
        <dbReference type="ChEBI" id="CHEBI:29105"/>
    </cofactor>
    <text evidence="8">Binds 2 zinc ions per subunit.</text>
</comment>
<feature type="compositionally biased region" description="Low complexity" evidence="9">
    <location>
        <begin position="130"/>
        <end position="188"/>
    </location>
</feature>
<dbReference type="InterPro" id="IPR005259">
    <property type="entry name" value="PriA"/>
</dbReference>
<keyword evidence="6 8" id="KW-0067">ATP-binding</keyword>
<gene>
    <name evidence="8" type="primary">priA</name>
    <name evidence="11" type="ORF">Pa4123_72200</name>
</gene>
<protein>
    <recommendedName>
        <fullName evidence="8">Probable replication restart protein PriA</fullName>
    </recommendedName>
    <alternativeName>
        <fullName evidence="8">Putative ATP-dependent DNA helicase PriA</fullName>
    </alternativeName>
</protein>
<feature type="binding site" evidence="8">
    <location>
        <position position="526"/>
    </location>
    <ligand>
        <name>Zn(2+)</name>
        <dbReference type="ChEBI" id="CHEBI:29105"/>
        <label>2</label>
    </ligand>
</feature>
<accession>A0ABQ5R5V0</accession>
<dbReference type="Gene3D" id="3.40.1440.60">
    <property type="entry name" value="PriA, 3(prime) DNA-binding domain"/>
    <property type="match status" value="1"/>
</dbReference>
<dbReference type="InterPro" id="IPR027417">
    <property type="entry name" value="P-loop_NTPase"/>
</dbReference>
<keyword evidence="1 8" id="KW-0639">Primosome</keyword>
<comment type="similarity">
    <text evidence="8">Belongs to the helicase family. PriA subfamily.</text>
</comment>
<keyword evidence="2 8" id="KW-0235">DNA replication</keyword>
<evidence type="ECO:0000256" key="3">
    <source>
        <dbReference type="ARBA" id="ARBA00022723"/>
    </source>
</evidence>
<dbReference type="Proteomes" id="UP001144280">
    <property type="component" value="Unassembled WGS sequence"/>
</dbReference>
<keyword evidence="7 8" id="KW-0238">DNA-binding</keyword>
<reference evidence="11" key="1">
    <citation type="submission" date="2022-12" db="EMBL/GenBank/DDBJ databases">
        <title>New Phytohabitans aurantiacus sp. RD004123 nov., an actinomycete isolated from soil.</title>
        <authorList>
            <person name="Triningsih D.W."/>
            <person name="Harunari E."/>
            <person name="Igarashi Y."/>
        </authorList>
    </citation>
    <scope>NUCLEOTIDE SEQUENCE</scope>
    <source>
        <strain evidence="11">RD004123</strain>
    </source>
</reference>
<comment type="caution">
    <text evidence="8">As this protein does not have any detectable helicase domains, it probably does not have helicase activity.</text>
</comment>
<evidence type="ECO:0000256" key="4">
    <source>
        <dbReference type="ARBA" id="ARBA00022741"/>
    </source>
</evidence>
<dbReference type="InterPro" id="IPR041222">
    <property type="entry name" value="PriA_3primeBD"/>
</dbReference>
<keyword evidence="5 8" id="KW-0862">Zinc</keyword>
<proteinExistence type="inferred from homology"/>
<comment type="caution">
    <text evidence="11">The sequence shown here is derived from an EMBL/GenBank/DDBJ whole genome shotgun (WGS) entry which is preliminary data.</text>
</comment>
<organism evidence="11 12">
    <name type="scientific">Phytohabitans aurantiacus</name>
    <dbReference type="NCBI Taxonomy" id="3016789"/>
    <lineage>
        <taxon>Bacteria</taxon>
        <taxon>Bacillati</taxon>
        <taxon>Actinomycetota</taxon>
        <taxon>Actinomycetes</taxon>
        <taxon>Micromonosporales</taxon>
        <taxon>Micromonosporaceae</taxon>
    </lineage>
</organism>
<dbReference type="RefSeq" id="WP_407676903.1">
    <property type="nucleotide sequence ID" value="NZ_BSDI01000052.1"/>
</dbReference>